<name>A0A1W1HA59_9BACT</name>
<proteinExistence type="predicted"/>
<organism evidence="1 2">
    <name type="scientific">Desulfamplus magnetovallimortis</name>
    <dbReference type="NCBI Taxonomy" id="1246637"/>
    <lineage>
        <taxon>Bacteria</taxon>
        <taxon>Pseudomonadati</taxon>
        <taxon>Thermodesulfobacteriota</taxon>
        <taxon>Desulfobacteria</taxon>
        <taxon>Desulfobacterales</taxon>
        <taxon>Desulfobacteraceae</taxon>
        <taxon>Desulfamplus</taxon>
    </lineage>
</organism>
<sequence>MIRLLKIHKCGGEREIRTLDRVLPLYSLSRRAPSATRPFLHLS</sequence>
<dbReference type="EMBL" id="FWEV01000084">
    <property type="protein sequence ID" value="SLM29326.1"/>
    <property type="molecule type" value="Genomic_DNA"/>
</dbReference>
<evidence type="ECO:0000313" key="1">
    <source>
        <dbReference type="EMBL" id="SLM29326.1"/>
    </source>
</evidence>
<reference evidence="1 2" key="1">
    <citation type="submission" date="2017-03" db="EMBL/GenBank/DDBJ databases">
        <authorList>
            <person name="Afonso C.L."/>
            <person name="Miller P.J."/>
            <person name="Scott M.A."/>
            <person name="Spackman E."/>
            <person name="Goraichik I."/>
            <person name="Dimitrov K.M."/>
            <person name="Suarez D.L."/>
            <person name="Swayne D.E."/>
        </authorList>
    </citation>
    <scope>NUCLEOTIDE SEQUENCE [LARGE SCALE GENOMIC DNA]</scope>
    <source>
        <strain evidence="1">PRJEB14757</strain>
    </source>
</reference>
<accession>A0A1W1HA59</accession>
<gene>
    <name evidence="1" type="ORF">MTBBW1_1740057</name>
</gene>
<protein>
    <submittedName>
        <fullName evidence="1">Uncharacterized protein</fullName>
    </submittedName>
</protein>
<evidence type="ECO:0000313" key="2">
    <source>
        <dbReference type="Proteomes" id="UP000191931"/>
    </source>
</evidence>
<dbReference type="Proteomes" id="UP000191931">
    <property type="component" value="Unassembled WGS sequence"/>
</dbReference>
<keyword evidence="2" id="KW-1185">Reference proteome</keyword>
<dbReference type="STRING" id="1246637.MTBBW1_1740057"/>
<dbReference type="AlphaFoldDB" id="A0A1W1HA59"/>